<dbReference type="InterPro" id="IPR038063">
    <property type="entry name" value="Transpep_catalytic_dom"/>
</dbReference>
<evidence type="ECO:0000313" key="10">
    <source>
        <dbReference type="Proteomes" id="UP000030428"/>
    </source>
</evidence>
<dbReference type="UniPathway" id="UPA00219"/>
<dbReference type="GO" id="GO:0009252">
    <property type="term" value="P:peptidoglycan biosynthetic process"/>
    <property type="evidence" value="ECO:0007669"/>
    <property type="project" value="UniProtKB-UniPathway"/>
</dbReference>
<comment type="similarity">
    <text evidence="2">Belongs to the YkuD family.</text>
</comment>
<gene>
    <name evidence="9" type="ORF">PN36_33975</name>
</gene>
<comment type="pathway">
    <text evidence="1 7">Cell wall biogenesis; peptidoglycan biosynthesis.</text>
</comment>
<dbReference type="Pfam" id="PF03734">
    <property type="entry name" value="YkuD"/>
    <property type="match status" value="1"/>
</dbReference>
<dbReference type="InterPro" id="IPR005490">
    <property type="entry name" value="LD_TPept_cat_dom"/>
</dbReference>
<evidence type="ECO:0000256" key="4">
    <source>
        <dbReference type="ARBA" id="ARBA00022960"/>
    </source>
</evidence>
<dbReference type="GO" id="GO:0016740">
    <property type="term" value="F:transferase activity"/>
    <property type="evidence" value="ECO:0007669"/>
    <property type="project" value="UniProtKB-KW"/>
</dbReference>
<feature type="active site" description="Nucleophile" evidence="7">
    <location>
        <position position="160"/>
    </location>
</feature>
<dbReference type="PANTHER" id="PTHR36699">
    <property type="entry name" value="LD-TRANSPEPTIDASE"/>
    <property type="match status" value="1"/>
</dbReference>
<evidence type="ECO:0000256" key="5">
    <source>
        <dbReference type="ARBA" id="ARBA00022984"/>
    </source>
</evidence>
<evidence type="ECO:0000256" key="7">
    <source>
        <dbReference type="PROSITE-ProRule" id="PRU01373"/>
    </source>
</evidence>
<keyword evidence="6 7" id="KW-0961">Cell wall biogenesis/degradation</keyword>
<keyword evidence="10" id="KW-1185">Reference proteome</keyword>
<name>A0A4E0QR73_9GAMM</name>
<dbReference type="GO" id="GO:0008360">
    <property type="term" value="P:regulation of cell shape"/>
    <property type="evidence" value="ECO:0007669"/>
    <property type="project" value="UniProtKB-UniRule"/>
</dbReference>
<dbReference type="EMBL" id="JSZA02000374">
    <property type="protein sequence ID" value="TGO01945.1"/>
    <property type="molecule type" value="Genomic_DNA"/>
</dbReference>
<keyword evidence="4 7" id="KW-0133">Cell shape</keyword>
<keyword evidence="3" id="KW-0808">Transferase</keyword>
<comment type="caution">
    <text evidence="9">The sequence shown here is derived from an EMBL/GenBank/DDBJ whole genome shotgun (WGS) entry which is preliminary data.</text>
</comment>
<protein>
    <recommendedName>
        <fullName evidence="8">L,D-TPase catalytic domain-containing protein</fullName>
    </recommendedName>
</protein>
<feature type="active site" description="Proton donor/acceptor" evidence="7">
    <location>
        <position position="152"/>
    </location>
</feature>
<evidence type="ECO:0000256" key="2">
    <source>
        <dbReference type="ARBA" id="ARBA00005992"/>
    </source>
</evidence>
<dbReference type="PROSITE" id="PS52029">
    <property type="entry name" value="LD_TPASE"/>
    <property type="match status" value="1"/>
</dbReference>
<reference evidence="9 10" key="1">
    <citation type="journal article" date="2016" name="Front. Microbiol.">
        <title>Single-Cell (Meta-)Genomics of a Dimorphic Candidatus Thiomargarita nelsonii Reveals Genomic Plasticity.</title>
        <authorList>
            <person name="Flood B.E."/>
            <person name="Fliss P."/>
            <person name="Jones D.S."/>
            <person name="Dick G.J."/>
            <person name="Jain S."/>
            <person name="Kaster A.K."/>
            <person name="Winkel M."/>
            <person name="Mussmann M."/>
            <person name="Bailey J."/>
        </authorList>
    </citation>
    <scope>NUCLEOTIDE SEQUENCE [LARGE SCALE GENOMIC DNA]</scope>
    <source>
        <strain evidence="9">Hydrate Ridge</strain>
    </source>
</reference>
<keyword evidence="5 7" id="KW-0573">Peptidoglycan synthesis</keyword>
<sequence length="220" mass="24850">MECEALIAFYETVVWKVQKYLKKKSINDVLATVGIEAKQRLLPWFKAAKVPYPPPRLALLGLKAEKSLELWAEKDGTWTLIRDYPILAASGILGPKLRQGDYQVPEGIYKLNFLNPNSNFHLSMQIDYPNDYDRRQAAKEQRTNLGGDIFIHGNSVSIGCLAMGDEAIEELFVLVATVGLSNVKVILAPQKEMFDLSEPVHAWIPELYASIRQALSEFKR</sequence>
<evidence type="ECO:0000256" key="3">
    <source>
        <dbReference type="ARBA" id="ARBA00022679"/>
    </source>
</evidence>
<dbReference type="AlphaFoldDB" id="A0A4E0QR73"/>
<evidence type="ECO:0000313" key="9">
    <source>
        <dbReference type="EMBL" id="TGO01945.1"/>
    </source>
</evidence>
<dbReference type="GO" id="GO:0004180">
    <property type="term" value="F:carboxypeptidase activity"/>
    <property type="evidence" value="ECO:0007669"/>
    <property type="project" value="UniProtKB-ARBA"/>
</dbReference>
<evidence type="ECO:0000256" key="1">
    <source>
        <dbReference type="ARBA" id="ARBA00004752"/>
    </source>
</evidence>
<organism evidence="9 10">
    <name type="scientific">Candidatus Thiomargarita nelsonii</name>
    <dbReference type="NCBI Taxonomy" id="1003181"/>
    <lineage>
        <taxon>Bacteria</taxon>
        <taxon>Pseudomonadati</taxon>
        <taxon>Pseudomonadota</taxon>
        <taxon>Gammaproteobacteria</taxon>
        <taxon>Thiotrichales</taxon>
        <taxon>Thiotrichaceae</taxon>
        <taxon>Thiomargarita</taxon>
    </lineage>
</organism>
<dbReference type="SUPFAM" id="SSF141523">
    <property type="entry name" value="L,D-transpeptidase catalytic domain-like"/>
    <property type="match status" value="1"/>
</dbReference>
<feature type="domain" description="L,D-TPase catalytic" evidence="8">
    <location>
        <begin position="57"/>
        <end position="188"/>
    </location>
</feature>
<dbReference type="PANTHER" id="PTHR36699:SF1">
    <property type="entry name" value="L,D-TRANSPEPTIDASE YAFK-RELATED"/>
    <property type="match status" value="1"/>
</dbReference>
<dbReference type="CDD" id="cd16913">
    <property type="entry name" value="YkuD_like"/>
    <property type="match status" value="1"/>
</dbReference>
<accession>A0A4E0QR73</accession>
<evidence type="ECO:0000259" key="8">
    <source>
        <dbReference type="PROSITE" id="PS52029"/>
    </source>
</evidence>
<proteinExistence type="inferred from homology"/>
<dbReference type="GO" id="GO:0071555">
    <property type="term" value="P:cell wall organization"/>
    <property type="evidence" value="ECO:0007669"/>
    <property type="project" value="UniProtKB-UniRule"/>
</dbReference>
<evidence type="ECO:0000256" key="6">
    <source>
        <dbReference type="ARBA" id="ARBA00023316"/>
    </source>
</evidence>
<dbReference type="Proteomes" id="UP000030428">
    <property type="component" value="Unassembled WGS sequence"/>
</dbReference>